<organism evidence="2 3">
    <name type="scientific">Coemansia brasiliensis</name>
    <dbReference type="NCBI Taxonomy" id="2650707"/>
    <lineage>
        <taxon>Eukaryota</taxon>
        <taxon>Fungi</taxon>
        <taxon>Fungi incertae sedis</taxon>
        <taxon>Zoopagomycota</taxon>
        <taxon>Kickxellomycotina</taxon>
        <taxon>Kickxellomycetes</taxon>
        <taxon>Kickxellales</taxon>
        <taxon>Kickxellaceae</taxon>
        <taxon>Coemansia</taxon>
    </lineage>
</organism>
<dbReference type="AlphaFoldDB" id="A0A9W8IBC4"/>
<evidence type="ECO:0000256" key="1">
    <source>
        <dbReference type="SAM" id="MobiDB-lite"/>
    </source>
</evidence>
<dbReference type="EMBL" id="JANBUW010000239">
    <property type="protein sequence ID" value="KAJ2847935.1"/>
    <property type="molecule type" value="Genomic_DNA"/>
</dbReference>
<dbReference type="Proteomes" id="UP001139887">
    <property type="component" value="Unassembled WGS sequence"/>
</dbReference>
<reference evidence="2" key="1">
    <citation type="submission" date="2022-07" db="EMBL/GenBank/DDBJ databases">
        <title>Phylogenomic reconstructions and comparative analyses of Kickxellomycotina fungi.</title>
        <authorList>
            <person name="Reynolds N.K."/>
            <person name="Stajich J.E."/>
            <person name="Barry K."/>
            <person name="Grigoriev I.V."/>
            <person name="Crous P."/>
            <person name="Smith M.E."/>
        </authorList>
    </citation>
    <scope>NUCLEOTIDE SEQUENCE</scope>
    <source>
        <strain evidence="2">NRRL 1566</strain>
    </source>
</reference>
<protein>
    <submittedName>
        <fullName evidence="2">Uncharacterized protein</fullName>
    </submittedName>
</protein>
<feature type="compositionally biased region" description="Polar residues" evidence="1">
    <location>
        <begin position="230"/>
        <end position="273"/>
    </location>
</feature>
<dbReference type="OrthoDB" id="5578629at2759"/>
<name>A0A9W8IBC4_9FUNG</name>
<feature type="compositionally biased region" description="Basic residues" evidence="1">
    <location>
        <begin position="214"/>
        <end position="228"/>
    </location>
</feature>
<sequence>MRFRSKSTKIHSISKEDIYLASGWSSIPKNPVFYPPTAANANAADNFISESESRSSRLLGRLRAMLLPKGSETNSTMVNFNLRNTLKPQDYKQQRHSTPSDMNKAKPRPRLVARSAVREDSILPDLFALAELGVGPQGQRPLKDTFVQRTPAGLLADAKRRRQKRRRTALTASVYMPPKTSSRYSLIADGDLFGDLGLLSLTPPFSQTTSTAASRRHASERHYNHRKSNSSDSTAILSPVSPSQQHIPAEYENTSILSTSTRVPRTSYPSSQHTLDEADQCNCAFDHTGYMCTDYLLELLEQQDFNSTDTEPSGQRSSARYSDIGMNDGFVEHVALARSYRAMYIRTSCAEPELVKTTFDLAKLLPNTPQ</sequence>
<gene>
    <name evidence="2" type="ORF">IWW36_003593</name>
</gene>
<proteinExistence type="predicted"/>
<evidence type="ECO:0000313" key="2">
    <source>
        <dbReference type="EMBL" id="KAJ2847935.1"/>
    </source>
</evidence>
<comment type="caution">
    <text evidence="2">The sequence shown here is derived from an EMBL/GenBank/DDBJ whole genome shotgun (WGS) entry which is preliminary data.</text>
</comment>
<feature type="region of interest" description="Disordered" evidence="1">
    <location>
        <begin position="205"/>
        <end position="273"/>
    </location>
</feature>
<accession>A0A9W8IBC4</accession>
<evidence type="ECO:0000313" key="3">
    <source>
        <dbReference type="Proteomes" id="UP001139887"/>
    </source>
</evidence>
<feature type="region of interest" description="Disordered" evidence="1">
    <location>
        <begin position="87"/>
        <end position="109"/>
    </location>
</feature>
<keyword evidence="3" id="KW-1185">Reference proteome</keyword>